<dbReference type="Proteomes" id="UP000000719">
    <property type="component" value="Chromosome"/>
</dbReference>
<gene>
    <name evidence="3" type="ordered locus">Hore_16650</name>
</gene>
<evidence type="ECO:0000313" key="3">
    <source>
        <dbReference type="EMBL" id="ACL70415.1"/>
    </source>
</evidence>
<evidence type="ECO:0000259" key="1">
    <source>
        <dbReference type="Pfam" id="PF07238"/>
    </source>
</evidence>
<dbReference type="SUPFAM" id="SSF141371">
    <property type="entry name" value="PilZ domain-like"/>
    <property type="match status" value="1"/>
</dbReference>
<dbReference type="InterPro" id="IPR009926">
    <property type="entry name" value="T3SS_YcgR_PilZN"/>
</dbReference>
<dbReference type="EMBL" id="CP001098">
    <property type="protein sequence ID" value="ACL70415.1"/>
    <property type="molecule type" value="Genomic_DNA"/>
</dbReference>
<dbReference type="OrthoDB" id="9783080at2"/>
<dbReference type="eggNOG" id="COG5581">
    <property type="taxonomic scope" value="Bacteria"/>
</dbReference>
<dbReference type="AlphaFoldDB" id="B8CYP6"/>
<proteinExistence type="predicted"/>
<dbReference type="Gene3D" id="2.40.10.220">
    <property type="entry name" value="predicted glycosyltransferase like domains"/>
    <property type="match status" value="1"/>
</dbReference>
<protein>
    <submittedName>
        <fullName evidence="3">Type IV pilus assembly PilZ</fullName>
    </submittedName>
</protein>
<dbReference type="STRING" id="373903.Hore_16650"/>
<dbReference type="RefSeq" id="WP_015923385.1">
    <property type="nucleotide sequence ID" value="NC_011899.1"/>
</dbReference>
<sequence length="216" mass="25069">MNKTPERLKVNQKVELEVDRPPYEGKYLSKIASVTGEYIKVTPPFVKGEIMPLRVNLPVKVYFNDKYAAYYLNTVIVDREKEPVHLLVLKNTGDYRKIQRREFFREEVKRKVKYRALDDNLHPVEPFSETYTIDISGGGIKMAVDKMLPLEGKVELLLDLPGLERSSIIGKVVNQYGNEDPPAVGVKFTDIDHQSREKIISWLFEYQRELRQKGLL</sequence>
<feature type="domain" description="Type III secretion system flagellar brake protein YcgR PilZN" evidence="2">
    <location>
        <begin position="9"/>
        <end position="90"/>
    </location>
</feature>
<organism evidence="3 4">
    <name type="scientific">Halothermothrix orenii (strain H 168 / OCM 544 / DSM 9562)</name>
    <dbReference type="NCBI Taxonomy" id="373903"/>
    <lineage>
        <taxon>Bacteria</taxon>
        <taxon>Bacillati</taxon>
        <taxon>Bacillota</taxon>
        <taxon>Clostridia</taxon>
        <taxon>Halanaerobiales</taxon>
        <taxon>Halothermotrichaceae</taxon>
        <taxon>Halothermothrix</taxon>
    </lineage>
</organism>
<dbReference type="GO" id="GO:0035438">
    <property type="term" value="F:cyclic-di-GMP binding"/>
    <property type="evidence" value="ECO:0007669"/>
    <property type="project" value="InterPro"/>
</dbReference>
<dbReference type="Pfam" id="PF07238">
    <property type="entry name" value="PilZ"/>
    <property type="match status" value="1"/>
</dbReference>
<dbReference type="KEGG" id="hor:Hore_16650"/>
<dbReference type="InterPro" id="IPR009875">
    <property type="entry name" value="PilZ_domain"/>
</dbReference>
<evidence type="ECO:0000259" key="2">
    <source>
        <dbReference type="Pfam" id="PF12945"/>
    </source>
</evidence>
<reference evidence="3 4" key="1">
    <citation type="journal article" date="2009" name="PLoS ONE">
        <title>Genome analysis of the anaerobic thermohalophilic bacterium Halothermothrix orenii.</title>
        <authorList>
            <person name="Mavromatis K."/>
            <person name="Ivanova N."/>
            <person name="Anderson I."/>
            <person name="Lykidis A."/>
            <person name="Hooper S.D."/>
            <person name="Sun H."/>
            <person name="Kunin V."/>
            <person name="Lapidus A."/>
            <person name="Hugenholtz P."/>
            <person name="Patel B."/>
            <person name="Kyrpides N.C."/>
        </authorList>
    </citation>
    <scope>NUCLEOTIDE SEQUENCE [LARGE SCALE GENOMIC DNA]</scope>
    <source>
        <strain evidence="4">H 168 / OCM 544 / DSM 9562</strain>
    </source>
</reference>
<evidence type="ECO:0000313" key="4">
    <source>
        <dbReference type="Proteomes" id="UP000000719"/>
    </source>
</evidence>
<accession>B8CYP6</accession>
<name>B8CYP6_HALOH</name>
<dbReference type="Pfam" id="PF12945">
    <property type="entry name" value="PilZNR"/>
    <property type="match status" value="1"/>
</dbReference>
<dbReference type="HOGENOM" id="CLU_086342_1_0_9"/>
<feature type="domain" description="PilZ" evidence="1">
    <location>
        <begin position="99"/>
        <end position="205"/>
    </location>
</feature>
<keyword evidence="4" id="KW-1185">Reference proteome</keyword>